<organism evidence="1 2">
    <name type="scientific">Ceratodon purpureus</name>
    <name type="common">Fire moss</name>
    <name type="synonym">Dicranum purpureum</name>
    <dbReference type="NCBI Taxonomy" id="3225"/>
    <lineage>
        <taxon>Eukaryota</taxon>
        <taxon>Viridiplantae</taxon>
        <taxon>Streptophyta</taxon>
        <taxon>Embryophyta</taxon>
        <taxon>Bryophyta</taxon>
        <taxon>Bryophytina</taxon>
        <taxon>Bryopsida</taxon>
        <taxon>Dicranidae</taxon>
        <taxon>Pseudoditrichales</taxon>
        <taxon>Ditrichaceae</taxon>
        <taxon>Ceratodon</taxon>
    </lineage>
</organism>
<accession>A0A8T0HV86</accession>
<proteinExistence type="predicted"/>
<sequence>MYVYHAMSPRLLYRALQCHHCKCEQRTQTRVEGRLPSTVQERIVHVTASQRTALCGLRYPRTYGLIQSGEDEAI</sequence>
<dbReference type="AlphaFoldDB" id="A0A8T0HV86"/>
<gene>
    <name evidence="1" type="ORF">KC19_VG288200</name>
</gene>
<evidence type="ECO:0000313" key="2">
    <source>
        <dbReference type="Proteomes" id="UP000822688"/>
    </source>
</evidence>
<dbReference type="Proteomes" id="UP000822688">
    <property type="component" value="Chromosome V"/>
</dbReference>
<reference evidence="1" key="1">
    <citation type="submission" date="2020-06" db="EMBL/GenBank/DDBJ databases">
        <title>WGS assembly of Ceratodon purpureus strain R40.</title>
        <authorList>
            <person name="Carey S.B."/>
            <person name="Jenkins J."/>
            <person name="Shu S."/>
            <person name="Lovell J.T."/>
            <person name="Sreedasyam A."/>
            <person name="Maumus F."/>
            <person name="Tiley G.P."/>
            <person name="Fernandez-Pozo N."/>
            <person name="Barry K."/>
            <person name="Chen C."/>
            <person name="Wang M."/>
            <person name="Lipzen A."/>
            <person name="Daum C."/>
            <person name="Saski C.A."/>
            <person name="Payton A.C."/>
            <person name="Mcbreen J.C."/>
            <person name="Conrad R.E."/>
            <person name="Kollar L.M."/>
            <person name="Olsson S."/>
            <person name="Huttunen S."/>
            <person name="Landis J.B."/>
            <person name="Wickett N.J."/>
            <person name="Johnson M.G."/>
            <person name="Rensing S.A."/>
            <person name="Grimwood J."/>
            <person name="Schmutz J."/>
            <person name="Mcdaniel S.F."/>
        </authorList>
    </citation>
    <scope>NUCLEOTIDE SEQUENCE</scope>
    <source>
        <strain evidence="1">R40</strain>
    </source>
</reference>
<name>A0A8T0HV86_CERPU</name>
<dbReference type="EMBL" id="CM026426">
    <property type="protein sequence ID" value="KAG0574756.1"/>
    <property type="molecule type" value="Genomic_DNA"/>
</dbReference>
<protein>
    <submittedName>
        <fullName evidence="1">Uncharacterized protein</fullName>
    </submittedName>
</protein>
<keyword evidence="2" id="KW-1185">Reference proteome</keyword>
<evidence type="ECO:0000313" key="1">
    <source>
        <dbReference type="EMBL" id="KAG0574756.1"/>
    </source>
</evidence>
<comment type="caution">
    <text evidence="1">The sequence shown here is derived from an EMBL/GenBank/DDBJ whole genome shotgun (WGS) entry which is preliminary data.</text>
</comment>